<name>A0ABU4ICK9_9VIBR</name>
<dbReference type="EMBL" id="JAWRCN010000001">
    <property type="protein sequence ID" value="MDW6016302.1"/>
    <property type="molecule type" value="Genomic_DNA"/>
</dbReference>
<keyword evidence="2" id="KW-0378">Hydrolase</keyword>
<accession>A0ABU4ICK9</accession>
<sequence>MRKLAIKVVSLVLIYLLAACSGDNELMNIREQVSTVDIQIENEGQKPDVLYTTNIQSETVYCFAAFNKMDMLDNLKTSSGTFSSGFNPTAYLQPGDNVLNLDVVPIGVYEQDDTYRPDDQCEMTLYGAFPDGKKVEISSLHVTVEDGKPTTKTSKDYPSNHQTPLNDVAGHLDGHLTEFSRPFKVKSIPRWRWVDATPIREDNPEQMKQLYRAYTDLIKLMEARDFEGLKMAYSLSMREYAMADGYFSSPEDWFDAVGFETNFSHWEDAEVEPRRDWSEYELKSYMGGRLVRLMDNRSHSPLRIGSNENNKIVSILPYFSMIDGRVVVSR</sequence>
<evidence type="ECO:0000313" key="2">
    <source>
        <dbReference type="EMBL" id="MDW6016302.1"/>
    </source>
</evidence>
<reference evidence="2 3" key="1">
    <citation type="submission" date="2023-11" db="EMBL/GenBank/DDBJ databases">
        <title>Plant-associative lifestyle of Vibrio porteresiae and its evolutionary dynamics.</title>
        <authorList>
            <person name="Rameshkumar N."/>
            <person name="Kirti K."/>
        </authorList>
    </citation>
    <scope>NUCLEOTIDE SEQUENCE [LARGE SCALE GENOMIC DNA]</scope>
    <source>
        <strain evidence="2 3">MSSRF60</strain>
    </source>
</reference>
<proteinExistence type="predicted"/>
<comment type="caution">
    <text evidence="2">The sequence shown here is derived from an EMBL/GenBank/DDBJ whole genome shotgun (WGS) entry which is preliminary data.</text>
</comment>
<dbReference type="PROSITE" id="PS51257">
    <property type="entry name" value="PROKAR_LIPOPROTEIN"/>
    <property type="match status" value="1"/>
</dbReference>
<gene>
    <name evidence="2" type="ORF">SBW85_00770</name>
</gene>
<keyword evidence="1" id="KW-0732">Signal</keyword>
<keyword evidence="3" id="KW-1185">Reference proteome</keyword>
<feature type="chain" id="PRO_5045256227" evidence="1">
    <location>
        <begin position="22"/>
        <end position="330"/>
    </location>
</feature>
<dbReference type="GO" id="GO:0016787">
    <property type="term" value="F:hydrolase activity"/>
    <property type="evidence" value="ECO:0007669"/>
    <property type="project" value="UniProtKB-KW"/>
</dbReference>
<evidence type="ECO:0000313" key="3">
    <source>
        <dbReference type="Proteomes" id="UP001272325"/>
    </source>
</evidence>
<feature type="signal peptide" evidence="1">
    <location>
        <begin position="1"/>
        <end position="21"/>
    </location>
</feature>
<evidence type="ECO:0000256" key="1">
    <source>
        <dbReference type="SAM" id="SignalP"/>
    </source>
</evidence>
<dbReference type="Proteomes" id="UP001272325">
    <property type="component" value="Unassembled WGS sequence"/>
</dbReference>
<protein>
    <submittedName>
        <fullName evidence="2">Glycosyl hydrolase family 26</fullName>
    </submittedName>
</protein>
<organism evidence="2 3">
    <name type="scientific">Vibrio plantisponsor</name>
    <dbReference type="NCBI Taxonomy" id="664643"/>
    <lineage>
        <taxon>Bacteria</taxon>
        <taxon>Pseudomonadati</taxon>
        <taxon>Pseudomonadota</taxon>
        <taxon>Gammaproteobacteria</taxon>
        <taxon>Vibrionales</taxon>
        <taxon>Vibrionaceae</taxon>
        <taxon>Vibrio</taxon>
    </lineage>
</organism>